<feature type="compositionally biased region" description="Acidic residues" evidence="4">
    <location>
        <begin position="21"/>
        <end position="30"/>
    </location>
</feature>
<gene>
    <name evidence="6" type="ORF">B0T26DRAFT_756795</name>
</gene>
<dbReference type="GO" id="GO:0000792">
    <property type="term" value="C:heterochromatin"/>
    <property type="evidence" value="ECO:0007669"/>
    <property type="project" value="UniProtKB-ARBA"/>
</dbReference>
<dbReference type="Pfam" id="PF00385">
    <property type="entry name" value="Chromo"/>
    <property type="match status" value="1"/>
</dbReference>
<dbReference type="Pfam" id="PF01393">
    <property type="entry name" value="Chromo_shadow"/>
    <property type="match status" value="1"/>
</dbReference>
<evidence type="ECO:0000256" key="3">
    <source>
        <dbReference type="ARBA" id="ARBA00023242"/>
    </source>
</evidence>
<evidence type="ECO:0000256" key="4">
    <source>
        <dbReference type="SAM" id="MobiDB-lite"/>
    </source>
</evidence>
<feature type="domain" description="Chromo" evidence="5">
    <location>
        <begin position="34"/>
        <end position="96"/>
    </location>
</feature>
<dbReference type="AlphaFoldDB" id="A0AA39ZTF5"/>
<dbReference type="GO" id="GO:0005634">
    <property type="term" value="C:nucleus"/>
    <property type="evidence" value="ECO:0007669"/>
    <property type="project" value="UniProtKB-SubCell"/>
</dbReference>
<name>A0AA39ZTF5_9PEZI</name>
<dbReference type="SUPFAM" id="SSF54160">
    <property type="entry name" value="Chromo domain-like"/>
    <property type="match status" value="2"/>
</dbReference>
<accession>A0AA39ZTF5</accession>
<protein>
    <recommendedName>
        <fullName evidence="5">Chromo domain-containing protein</fullName>
    </recommendedName>
</protein>
<dbReference type="SMART" id="SM00298">
    <property type="entry name" value="CHROMO"/>
    <property type="match status" value="1"/>
</dbReference>
<dbReference type="PRINTS" id="PR00504">
    <property type="entry name" value="CHROMODOMAIN"/>
</dbReference>
<feature type="region of interest" description="Disordered" evidence="4">
    <location>
        <begin position="1"/>
        <end position="30"/>
    </location>
</feature>
<dbReference type="Gene3D" id="2.40.50.40">
    <property type="match status" value="2"/>
</dbReference>
<comment type="caution">
    <text evidence="6">The sequence shown here is derived from an EMBL/GenBank/DDBJ whole genome shotgun (WGS) entry which is preliminary data.</text>
</comment>
<keyword evidence="3" id="KW-0539">Nucleus</keyword>
<evidence type="ECO:0000313" key="6">
    <source>
        <dbReference type="EMBL" id="KAK0703230.1"/>
    </source>
</evidence>
<dbReference type="SMART" id="SM00300">
    <property type="entry name" value="ChSh"/>
    <property type="match status" value="1"/>
</dbReference>
<dbReference type="PROSITE" id="PS00598">
    <property type="entry name" value="CHROMO_1"/>
    <property type="match status" value="1"/>
</dbReference>
<dbReference type="InterPro" id="IPR000953">
    <property type="entry name" value="Chromo/chromo_shadow_dom"/>
</dbReference>
<evidence type="ECO:0000256" key="1">
    <source>
        <dbReference type="ARBA" id="ARBA00004123"/>
    </source>
</evidence>
<dbReference type="Proteomes" id="UP001172101">
    <property type="component" value="Unassembled WGS sequence"/>
</dbReference>
<evidence type="ECO:0000256" key="2">
    <source>
        <dbReference type="ARBA" id="ARBA00011353"/>
    </source>
</evidence>
<dbReference type="RefSeq" id="XP_060290089.1">
    <property type="nucleotide sequence ID" value="XM_060446161.1"/>
</dbReference>
<evidence type="ECO:0000259" key="5">
    <source>
        <dbReference type="PROSITE" id="PS50013"/>
    </source>
</evidence>
<dbReference type="InterPro" id="IPR023779">
    <property type="entry name" value="Chromodomain_CS"/>
</dbReference>
<dbReference type="GeneID" id="85329431"/>
<evidence type="ECO:0000313" key="7">
    <source>
        <dbReference type="Proteomes" id="UP001172101"/>
    </source>
</evidence>
<organism evidence="6 7">
    <name type="scientific">Lasiosphaeria miniovina</name>
    <dbReference type="NCBI Taxonomy" id="1954250"/>
    <lineage>
        <taxon>Eukaryota</taxon>
        <taxon>Fungi</taxon>
        <taxon>Dikarya</taxon>
        <taxon>Ascomycota</taxon>
        <taxon>Pezizomycotina</taxon>
        <taxon>Sordariomycetes</taxon>
        <taxon>Sordariomycetidae</taxon>
        <taxon>Sordariales</taxon>
        <taxon>Lasiosphaeriaceae</taxon>
        <taxon>Lasiosphaeria</taxon>
    </lineage>
</organism>
<sequence length="211" mass="24109">MPPAISDHEDNSDHELAVSAEDSDGDEELANDEYVVEKIISHMVNAKGKLLFQVKWEGYEKKSDRTWETEENLTENASLIVEEYIQSAGGRGKVSKGTANPKGKKRRRQSTRTPPATRKRSKKKGEDLADEDTPLTPEKGQWTPPTGSWENHIALLEAYEDEDTRKLIIEVTWKNGHKTEHDTSVIYSRCPQKMLQYYERQIRIIKSVPAE</sequence>
<dbReference type="InterPro" id="IPR016197">
    <property type="entry name" value="Chromo-like_dom_sf"/>
</dbReference>
<comment type="subunit">
    <text evidence="2">Component of the NuA4 histone acetyltransferase complex.</text>
</comment>
<feature type="compositionally biased region" description="Basic and acidic residues" evidence="4">
    <location>
        <begin position="1"/>
        <end position="16"/>
    </location>
</feature>
<comment type="subcellular location">
    <subcellularLocation>
        <location evidence="1">Nucleus</location>
    </subcellularLocation>
</comment>
<dbReference type="InterPro" id="IPR008251">
    <property type="entry name" value="Chromo_shadow_dom"/>
</dbReference>
<dbReference type="EMBL" id="JAUIRO010000008">
    <property type="protein sequence ID" value="KAK0703230.1"/>
    <property type="molecule type" value="Genomic_DNA"/>
</dbReference>
<dbReference type="CDD" id="cd00024">
    <property type="entry name" value="CD_CSD"/>
    <property type="match status" value="1"/>
</dbReference>
<proteinExistence type="predicted"/>
<dbReference type="InterPro" id="IPR017984">
    <property type="entry name" value="Chromo_dom_subgr"/>
</dbReference>
<dbReference type="PANTHER" id="PTHR22812">
    <property type="entry name" value="CHROMOBOX PROTEIN"/>
    <property type="match status" value="1"/>
</dbReference>
<dbReference type="PROSITE" id="PS50013">
    <property type="entry name" value="CHROMO_2"/>
    <property type="match status" value="1"/>
</dbReference>
<feature type="region of interest" description="Disordered" evidence="4">
    <location>
        <begin position="88"/>
        <end position="148"/>
    </location>
</feature>
<dbReference type="InterPro" id="IPR023780">
    <property type="entry name" value="Chromo_domain"/>
</dbReference>
<dbReference type="GO" id="GO:0006338">
    <property type="term" value="P:chromatin remodeling"/>
    <property type="evidence" value="ECO:0007669"/>
    <property type="project" value="UniProtKB-ARBA"/>
</dbReference>
<dbReference type="InterPro" id="IPR051219">
    <property type="entry name" value="Heterochromatin_chromo-domain"/>
</dbReference>
<reference evidence="6" key="1">
    <citation type="submission" date="2023-06" db="EMBL/GenBank/DDBJ databases">
        <title>Genome-scale phylogeny and comparative genomics of the fungal order Sordariales.</title>
        <authorList>
            <consortium name="Lawrence Berkeley National Laboratory"/>
            <person name="Hensen N."/>
            <person name="Bonometti L."/>
            <person name="Westerberg I."/>
            <person name="Brannstrom I.O."/>
            <person name="Guillou S."/>
            <person name="Cros-Aarteil S."/>
            <person name="Calhoun S."/>
            <person name="Haridas S."/>
            <person name="Kuo A."/>
            <person name="Mondo S."/>
            <person name="Pangilinan J."/>
            <person name="Riley R."/>
            <person name="LaButti K."/>
            <person name="Andreopoulos B."/>
            <person name="Lipzen A."/>
            <person name="Chen C."/>
            <person name="Yanf M."/>
            <person name="Daum C."/>
            <person name="Ng V."/>
            <person name="Clum A."/>
            <person name="Steindorff A."/>
            <person name="Ohm R."/>
            <person name="Martin F."/>
            <person name="Silar P."/>
            <person name="Natvig D."/>
            <person name="Lalanne C."/>
            <person name="Gautier V."/>
            <person name="Ament-velasquez S.L."/>
            <person name="Kruys A."/>
            <person name="Hutchinson M.I."/>
            <person name="Powell A.J."/>
            <person name="Barry K."/>
            <person name="Miller A.N."/>
            <person name="Grigoriev I.V."/>
            <person name="Debuchy R."/>
            <person name="Gladieux P."/>
            <person name="Thoren M.H."/>
            <person name="Johannesson H."/>
        </authorList>
    </citation>
    <scope>NUCLEOTIDE SEQUENCE</scope>
    <source>
        <strain evidence="6">SMH2392-1A</strain>
    </source>
</reference>
<keyword evidence="7" id="KW-1185">Reference proteome</keyword>